<comment type="caution">
    <text evidence="5">The sequence shown here is derived from an EMBL/GenBank/DDBJ whole genome shotgun (WGS) entry which is preliminary data.</text>
</comment>
<organism evidence="5 6">
    <name type="scientific">Halococcus hamelinensis 100A6</name>
    <dbReference type="NCBI Taxonomy" id="1132509"/>
    <lineage>
        <taxon>Archaea</taxon>
        <taxon>Methanobacteriati</taxon>
        <taxon>Methanobacteriota</taxon>
        <taxon>Stenosarchaea group</taxon>
        <taxon>Halobacteria</taxon>
        <taxon>Halobacteriales</taxon>
        <taxon>Halococcaceae</taxon>
        <taxon>Halococcus</taxon>
    </lineage>
</organism>
<dbReference type="PATRIC" id="fig|1132509.6.peg.3105"/>
<sequence>MSADFQRIGLGTYSEANREQWRENVLQALDAGYRVVDTAEVYENETYIGEGINRSEVPREEVFLATKTVHEVEPGPGHEDILTGVEGSLDRLDTGYVDLLYVHWPAELYDPETTLGAFDELREMGRVEHVGVCNFEPDQLDRARDVLDSPLFANQIEMHPLLQQDELVGYAQEHDHWVVAFCPLAQGAVFDIPAIQEIAQRHNVSPAQVSLAWLLSKDNVAVIPKASSPDHLHDNLAARELDLTEGELARIDGIEREERIIDRDYAPWNR</sequence>
<dbReference type="RefSeq" id="WP_007694692.1">
    <property type="nucleotide sequence ID" value="NZ_AOMB01000036.1"/>
</dbReference>
<evidence type="ECO:0000256" key="3">
    <source>
        <dbReference type="ARBA" id="ARBA00023002"/>
    </source>
</evidence>
<keyword evidence="6" id="KW-1185">Reference proteome</keyword>
<dbReference type="OrthoDB" id="275427at2157"/>
<gene>
    <name evidence="5" type="ORF">C447_13387</name>
</gene>
<dbReference type="InterPro" id="IPR036812">
    <property type="entry name" value="NAD(P)_OxRdtase_dom_sf"/>
</dbReference>
<protein>
    <submittedName>
        <fullName evidence="5">Aldo/keto reductase</fullName>
    </submittedName>
</protein>
<dbReference type="InterPro" id="IPR023210">
    <property type="entry name" value="NADP_OxRdtase_dom"/>
</dbReference>
<dbReference type="SUPFAM" id="SSF51430">
    <property type="entry name" value="NAD(P)-linked oxidoreductase"/>
    <property type="match status" value="1"/>
</dbReference>
<evidence type="ECO:0000256" key="2">
    <source>
        <dbReference type="ARBA" id="ARBA00022857"/>
    </source>
</evidence>
<dbReference type="InterPro" id="IPR018170">
    <property type="entry name" value="Aldo/ket_reductase_CS"/>
</dbReference>
<keyword evidence="3" id="KW-0560">Oxidoreductase</keyword>
<keyword evidence="2" id="KW-0521">NADP</keyword>
<dbReference type="eggNOG" id="arCOG01619">
    <property type="taxonomic scope" value="Archaea"/>
</dbReference>
<dbReference type="Pfam" id="PF00248">
    <property type="entry name" value="Aldo_ket_red"/>
    <property type="match status" value="1"/>
</dbReference>
<dbReference type="PRINTS" id="PR00069">
    <property type="entry name" value="ALDKETRDTASE"/>
</dbReference>
<name>M0LVM3_9EURY</name>
<reference evidence="5 6" key="1">
    <citation type="journal article" date="2014" name="PLoS Genet.">
        <title>Phylogenetically driven sequencing of extremely halophilic archaea reveals strategies for static and dynamic osmo-response.</title>
        <authorList>
            <person name="Becker E.A."/>
            <person name="Seitzer P.M."/>
            <person name="Tritt A."/>
            <person name="Larsen D."/>
            <person name="Krusor M."/>
            <person name="Yao A.I."/>
            <person name="Wu D."/>
            <person name="Madern D."/>
            <person name="Eisen J.A."/>
            <person name="Darling A.E."/>
            <person name="Facciotti M.T."/>
        </authorList>
    </citation>
    <scope>NUCLEOTIDE SEQUENCE [LARGE SCALE GENOMIC DNA]</scope>
    <source>
        <strain evidence="5 6">100A6</strain>
    </source>
</reference>
<dbReference type="InterPro" id="IPR020471">
    <property type="entry name" value="AKR"/>
</dbReference>
<dbReference type="PANTHER" id="PTHR43827:SF3">
    <property type="entry name" value="NADP-DEPENDENT OXIDOREDUCTASE DOMAIN-CONTAINING PROTEIN"/>
    <property type="match status" value="1"/>
</dbReference>
<dbReference type="AlphaFoldDB" id="M0LVM3"/>
<dbReference type="EMBL" id="AOMB01000036">
    <property type="protein sequence ID" value="EMA37213.1"/>
    <property type="molecule type" value="Genomic_DNA"/>
</dbReference>
<feature type="domain" description="NADP-dependent oxidoreductase" evidence="4">
    <location>
        <begin position="8"/>
        <end position="255"/>
    </location>
</feature>
<accession>M0LVM3</accession>
<evidence type="ECO:0000256" key="1">
    <source>
        <dbReference type="ARBA" id="ARBA00007905"/>
    </source>
</evidence>
<dbReference type="GO" id="GO:0016616">
    <property type="term" value="F:oxidoreductase activity, acting on the CH-OH group of donors, NAD or NADP as acceptor"/>
    <property type="evidence" value="ECO:0007669"/>
    <property type="project" value="UniProtKB-ARBA"/>
</dbReference>
<dbReference type="Proteomes" id="UP000011566">
    <property type="component" value="Unassembled WGS sequence"/>
</dbReference>
<evidence type="ECO:0000259" key="4">
    <source>
        <dbReference type="Pfam" id="PF00248"/>
    </source>
</evidence>
<dbReference type="PIRSF" id="PIRSF000097">
    <property type="entry name" value="AKR"/>
    <property type="match status" value="1"/>
</dbReference>
<evidence type="ECO:0000313" key="5">
    <source>
        <dbReference type="EMBL" id="EMA37213.1"/>
    </source>
</evidence>
<evidence type="ECO:0000313" key="6">
    <source>
        <dbReference type="Proteomes" id="UP000011566"/>
    </source>
</evidence>
<dbReference type="Gene3D" id="3.20.20.100">
    <property type="entry name" value="NADP-dependent oxidoreductase domain"/>
    <property type="match status" value="1"/>
</dbReference>
<dbReference type="PANTHER" id="PTHR43827">
    <property type="entry name" value="2,5-DIKETO-D-GLUCONIC ACID REDUCTASE"/>
    <property type="match status" value="1"/>
</dbReference>
<comment type="similarity">
    <text evidence="1">Belongs to the aldo/keto reductase family.</text>
</comment>
<proteinExistence type="inferred from homology"/>
<dbReference type="PROSITE" id="PS00062">
    <property type="entry name" value="ALDOKETO_REDUCTASE_2"/>
    <property type="match status" value="1"/>
</dbReference>